<dbReference type="PANTHER" id="PTHR43308:SF5">
    <property type="entry name" value="S-LAYER PROTEIN _ PEPTIDOGLYCAN ENDO-BETA-N-ACETYLGLUCOSAMINIDASE"/>
    <property type="match status" value="1"/>
</dbReference>
<dbReference type="Pfam" id="PF00395">
    <property type="entry name" value="SLH"/>
    <property type="match status" value="3"/>
</dbReference>
<dbReference type="InterPro" id="IPR051465">
    <property type="entry name" value="Cell_Envelope_Struct_Comp"/>
</dbReference>
<evidence type="ECO:0000313" key="2">
    <source>
        <dbReference type="EMBL" id="QGT51024.1"/>
    </source>
</evidence>
<evidence type="ECO:0000259" key="1">
    <source>
        <dbReference type="PROSITE" id="PS51272"/>
    </source>
</evidence>
<protein>
    <recommendedName>
        <fullName evidence="1">SLH domain-containing protein</fullName>
    </recommendedName>
</protein>
<dbReference type="InterPro" id="IPR001119">
    <property type="entry name" value="SLH_dom"/>
</dbReference>
<name>A0A650EQ15_9FIRM</name>
<dbReference type="EMBL" id="MN577573">
    <property type="protein sequence ID" value="QGT51024.1"/>
    <property type="molecule type" value="Genomic_DNA"/>
</dbReference>
<sequence length="499" mass="52065">MIAAGIEVTEGNISHIWNDGAETKPASCTEKGEKTFTCTIEGCGATKTEEIELLSHTSVTDAAVAPTCTETGLTEGAHCSVCATILTEQTTVDALGHTSVTDAAVAPTCTETGLTEGAHCSVCATILTEQTTVDALGHTSVTDAAVAPTCTETGLTEGAHCSVCATILTEQTTVDALGHSYVYAANRNVITETCANGCDHSATATITAEGGRENGSDYTAKVAYSDDWTGSKDTEIVYTLDGKTVTATRSAGDYTASLTIGEATANATFTVTRRRISSSGNSSGGITTIVRPNDTVEIDGPDVPLADADSVIGAGSAADFTDVQNGDWYYDAIDYVCNKKLMNGLAADLFGVNEATTRGMIVTILHRLEGEPTATPAGFTDVAPGKYYANAIAWAAENGIVEGFDSTTFAPDNNITREQFAAILYRYAAYKGYNVEQRADLTGYADAEQISAYAVEAMQWAAAEKLISGMTETTLVPNGDAVRAQAATILARFCENIAK</sequence>
<feature type="domain" description="SLH" evidence="1">
    <location>
        <begin position="441"/>
        <end position="499"/>
    </location>
</feature>
<reference evidence="2" key="1">
    <citation type="journal article" date="2020" name="J. ISSAAS">
        <title>Lactobacilli and other gastrointestinal microbiota of Peromyscus leucopus, reservoir host for agents of Lyme disease and other zoonoses in North America.</title>
        <authorList>
            <person name="Milovic A."/>
            <person name="Bassam K."/>
            <person name="Shao H."/>
            <person name="Chatzistamou I."/>
            <person name="Tufts D.M."/>
            <person name="Diuk-Wasser M."/>
            <person name="Barbour A.G."/>
        </authorList>
    </citation>
    <scope>NUCLEOTIDE SEQUENCE</scope>
    <source>
        <strain evidence="2">LL40</strain>
    </source>
</reference>
<dbReference type="PROSITE" id="PS51272">
    <property type="entry name" value="SLH"/>
    <property type="match status" value="3"/>
</dbReference>
<dbReference type="AlphaFoldDB" id="A0A650EQ15"/>
<proteinExistence type="predicted"/>
<gene>
    <name evidence="2" type="ORF">Firmicute1046_1000</name>
</gene>
<feature type="domain" description="SLH" evidence="1">
    <location>
        <begin position="375"/>
        <end position="438"/>
    </location>
</feature>
<dbReference type="PANTHER" id="PTHR43308">
    <property type="entry name" value="OUTER MEMBRANE PROTEIN ALPHA-RELATED"/>
    <property type="match status" value="1"/>
</dbReference>
<accession>A0A650EQ15</accession>
<feature type="domain" description="SLH" evidence="1">
    <location>
        <begin position="316"/>
        <end position="374"/>
    </location>
</feature>
<organism evidence="2">
    <name type="scientific">uncultured Bacillota bacterium</name>
    <dbReference type="NCBI Taxonomy" id="344338"/>
    <lineage>
        <taxon>Bacteria</taxon>
        <taxon>Bacillati</taxon>
        <taxon>Bacillota</taxon>
        <taxon>environmental samples</taxon>
    </lineage>
</organism>